<evidence type="ECO:0000313" key="1">
    <source>
        <dbReference type="EMBL" id="KAK4206548.1"/>
    </source>
</evidence>
<accession>A0AAN6XTX6</accession>
<organism evidence="1 2">
    <name type="scientific">Rhypophila decipiens</name>
    <dbReference type="NCBI Taxonomy" id="261697"/>
    <lineage>
        <taxon>Eukaryota</taxon>
        <taxon>Fungi</taxon>
        <taxon>Dikarya</taxon>
        <taxon>Ascomycota</taxon>
        <taxon>Pezizomycotina</taxon>
        <taxon>Sordariomycetes</taxon>
        <taxon>Sordariomycetidae</taxon>
        <taxon>Sordariales</taxon>
        <taxon>Naviculisporaceae</taxon>
        <taxon>Rhypophila</taxon>
    </lineage>
</organism>
<protein>
    <submittedName>
        <fullName evidence="1">Uncharacterized protein</fullName>
    </submittedName>
</protein>
<evidence type="ECO:0000313" key="2">
    <source>
        <dbReference type="Proteomes" id="UP001301769"/>
    </source>
</evidence>
<proteinExistence type="predicted"/>
<dbReference type="Proteomes" id="UP001301769">
    <property type="component" value="Unassembled WGS sequence"/>
</dbReference>
<dbReference type="EMBL" id="MU858389">
    <property type="protein sequence ID" value="KAK4206548.1"/>
    <property type="molecule type" value="Genomic_DNA"/>
</dbReference>
<gene>
    <name evidence="1" type="ORF">QBC37DRAFT_300589</name>
</gene>
<name>A0AAN6XTX6_9PEZI</name>
<keyword evidence="2" id="KW-1185">Reference proteome</keyword>
<reference evidence="1" key="1">
    <citation type="journal article" date="2023" name="Mol. Phylogenet. Evol.">
        <title>Genome-scale phylogeny and comparative genomics of the fungal order Sordariales.</title>
        <authorList>
            <person name="Hensen N."/>
            <person name="Bonometti L."/>
            <person name="Westerberg I."/>
            <person name="Brannstrom I.O."/>
            <person name="Guillou S."/>
            <person name="Cros-Aarteil S."/>
            <person name="Calhoun S."/>
            <person name="Haridas S."/>
            <person name="Kuo A."/>
            <person name="Mondo S."/>
            <person name="Pangilinan J."/>
            <person name="Riley R."/>
            <person name="LaButti K."/>
            <person name="Andreopoulos B."/>
            <person name="Lipzen A."/>
            <person name="Chen C."/>
            <person name="Yan M."/>
            <person name="Daum C."/>
            <person name="Ng V."/>
            <person name="Clum A."/>
            <person name="Steindorff A."/>
            <person name="Ohm R.A."/>
            <person name="Martin F."/>
            <person name="Silar P."/>
            <person name="Natvig D.O."/>
            <person name="Lalanne C."/>
            <person name="Gautier V."/>
            <person name="Ament-Velasquez S.L."/>
            <person name="Kruys A."/>
            <person name="Hutchinson M.I."/>
            <person name="Powell A.J."/>
            <person name="Barry K."/>
            <person name="Miller A.N."/>
            <person name="Grigoriev I.V."/>
            <person name="Debuchy R."/>
            <person name="Gladieux P."/>
            <person name="Hiltunen Thoren M."/>
            <person name="Johannesson H."/>
        </authorList>
    </citation>
    <scope>NUCLEOTIDE SEQUENCE</scope>
    <source>
        <strain evidence="1">PSN293</strain>
    </source>
</reference>
<feature type="non-terminal residue" evidence="1">
    <location>
        <position position="1"/>
    </location>
</feature>
<comment type="caution">
    <text evidence="1">The sequence shown here is derived from an EMBL/GenBank/DDBJ whole genome shotgun (WGS) entry which is preliminary data.</text>
</comment>
<sequence>RIVLGLEERIMVRTLNSAYSIIEVWRRLVASANFKVLRGERRALRRSEKYQEADRLFLKWEQEGEKRDGLAYLIVQWILVKLLPNLNLEINSLYVKVEATVANIIVILLTLYQRAEDILATPLTRMSFYTAILLGYTDGFRPGSLMDTLYRQYTLSIIRNPDDRT</sequence>
<dbReference type="AlphaFoldDB" id="A0AAN6XTX6"/>
<reference evidence="1" key="2">
    <citation type="submission" date="2023-05" db="EMBL/GenBank/DDBJ databases">
        <authorList>
            <consortium name="Lawrence Berkeley National Laboratory"/>
            <person name="Steindorff A."/>
            <person name="Hensen N."/>
            <person name="Bonometti L."/>
            <person name="Westerberg I."/>
            <person name="Brannstrom I.O."/>
            <person name="Guillou S."/>
            <person name="Cros-Aarteil S."/>
            <person name="Calhoun S."/>
            <person name="Haridas S."/>
            <person name="Kuo A."/>
            <person name="Mondo S."/>
            <person name="Pangilinan J."/>
            <person name="Riley R."/>
            <person name="Labutti K."/>
            <person name="Andreopoulos B."/>
            <person name="Lipzen A."/>
            <person name="Chen C."/>
            <person name="Yanf M."/>
            <person name="Daum C."/>
            <person name="Ng V."/>
            <person name="Clum A."/>
            <person name="Ohm R."/>
            <person name="Martin F."/>
            <person name="Silar P."/>
            <person name="Natvig D."/>
            <person name="Lalanne C."/>
            <person name="Gautier V."/>
            <person name="Ament-Velasquez S.L."/>
            <person name="Kruys A."/>
            <person name="Hutchinson M.I."/>
            <person name="Powell A.J."/>
            <person name="Barry K."/>
            <person name="Miller A.N."/>
            <person name="Grigoriev I.V."/>
            <person name="Debuchy R."/>
            <person name="Gladieux P."/>
            <person name="Thoren M.H."/>
            <person name="Johannesson H."/>
        </authorList>
    </citation>
    <scope>NUCLEOTIDE SEQUENCE</scope>
    <source>
        <strain evidence="1">PSN293</strain>
    </source>
</reference>